<dbReference type="Proteomes" id="UP001153331">
    <property type="component" value="Unassembled WGS sequence"/>
</dbReference>
<protein>
    <submittedName>
        <fullName evidence="1">Uncharacterized protein</fullName>
    </submittedName>
</protein>
<evidence type="ECO:0000313" key="2">
    <source>
        <dbReference type="Proteomes" id="UP001153331"/>
    </source>
</evidence>
<organism evidence="1 2">
    <name type="scientific">Boeremia exigua</name>
    <dbReference type="NCBI Taxonomy" id="749465"/>
    <lineage>
        <taxon>Eukaryota</taxon>
        <taxon>Fungi</taxon>
        <taxon>Dikarya</taxon>
        <taxon>Ascomycota</taxon>
        <taxon>Pezizomycotina</taxon>
        <taxon>Dothideomycetes</taxon>
        <taxon>Pleosporomycetidae</taxon>
        <taxon>Pleosporales</taxon>
        <taxon>Pleosporineae</taxon>
        <taxon>Didymellaceae</taxon>
        <taxon>Boeremia</taxon>
    </lineage>
</organism>
<accession>A0ACC2HS23</accession>
<comment type="caution">
    <text evidence="1">The sequence shown here is derived from an EMBL/GenBank/DDBJ whole genome shotgun (WGS) entry which is preliminary data.</text>
</comment>
<reference evidence="1" key="1">
    <citation type="submission" date="2022-11" db="EMBL/GenBank/DDBJ databases">
        <title>Genome Sequence of Boeremia exigua.</title>
        <authorList>
            <person name="Buettner E."/>
        </authorList>
    </citation>
    <scope>NUCLEOTIDE SEQUENCE</scope>
    <source>
        <strain evidence="1">CU02</strain>
    </source>
</reference>
<name>A0ACC2HS23_9PLEO</name>
<dbReference type="EMBL" id="JAPHNI010001409">
    <property type="protein sequence ID" value="KAJ8105675.1"/>
    <property type="molecule type" value="Genomic_DNA"/>
</dbReference>
<evidence type="ECO:0000313" key="1">
    <source>
        <dbReference type="EMBL" id="KAJ8105675.1"/>
    </source>
</evidence>
<gene>
    <name evidence="1" type="ORF">OPT61_g10035</name>
</gene>
<proteinExistence type="predicted"/>
<sequence>MLAYGLDRVLFNPGVYRLQDPRTGVYNFDPYLEKIMPVDEFDFDALSEYKTSSRDEDLLAITKRLGVRYTGSTSSMSSVLQHFHFLLSHNRKLNHNMLSKDFPDANNKYSRITTGPDAVFLRYKDGIYAIDADKTYDTPNIMSWLGHSMEKLLTTERSEFERYRRSNPEQSPPEGDSARCFHYSKQGSILMRSQLDAQDPRLPGAGIFDLKTRAVVSIRMNHREYQEGLGYQLRYSQGEWESFEREFYDMTRATMLKYSLQVRMGRMDGIFLAYHNIERIFGFQYLSLAEMDHVLHGQTDTCLGDQEFKLSVGLMEELLNRATEKFPETSIRLHFETRDTKQPFMYVFAEPVTEERADEIQNVGAEYARNWARRVVGVGKNDPEATEAWKDLQEEVDEQVSEDGTAEKELESVDEQEAESAGETNTSESEATTETSESAENVVDDAETNTEDTARDPSLAPPKFEKDTTSEGPLMGWTVTIRNKVNGHYLPRPEQLEPEDNWQIEYHVQDIPDSSAWKLYNATKERRRQLIGLSGDEADKGLANYRKVIQRYASRGRAWRAKQDQIDEQRGVHMFKPLGPGSPEYAEREAVTEDGGRSGEIGLHDDGLFFLAVGSGDEREAPTPPHPAEREAPTPPHPAEREAPTPPHPARAICIAMADGNATMLQELSGYQLQYEDCQKLLKVFNGNLEQAAEKFFSSDLSVVHKLIDGSKPTWDESAFGATRYAEETSNVPTFNIDYPIGFDNHSRSGANSTAPTRPNSRIGTRPGSALSTHAGDDLMQSQSSGREQEHRLTNAGIESGQESGLTGNSKPVFGPATRNDYDSASWALVPATTASEYIADPIPSQRQREEGQPAILKPSPRFNYFPAMLTILHSIPQFRNALLSPPVTQEDYWVGDEWWKGNPSGRTRIIDDTVSWDEAYGLDIIYETQRLMAFLDNTDRAYATIESMLEMDAWKQLEAPSLQDPDDDMLKFLILWSTAYAQQNPDFQLDGVLRSVVNAQQRVDSFVLDSTVSKRDGRETDIYDVLDDTFFPSPDGTAHIMDISNVLIFRLEGVKQDSNELGCRIPATLYADRYLESNKHVIQSMFDDMAVHNTQLEKIKDQTDRLKYHTPAKRNSKRIESLKLLKTSMKAFQPKEEGDELDPKDAATLAHLQSLYDSVEAKLASEYAHSY</sequence>
<keyword evidence="2" id="KW-1185">Reference proteome</keyword>